<accession>K2RCK5</accession>
<dbReference type="Pfam" id="PF01041">
    <property type="entry name" value="DegT_DnrJ_EryC1"/>
    <property type="match status" value="1"/>
</dbReference>
<dbReference type="CDD" id="cd00616">
    <property type="entry name" value="AHBA_syn"/>
    <property type="match status" value="1"/>
</dbReference>
<evidence type="ECO:0000313" key="2">
    <source>
        <dbReference type="EMBL" id="EKF86039.1"/>
    </source>
</evidence>
<keyword evidence="3" id="KW-1185">Reference proteome</keyword>
<dbReference type="OrthoDB" id="10355at2157"/>
<dbReference type="InterPro" id="IPR015422">
    <property type="entry name" value="PyrdxlP-dep_Trfase_small"/>
</dbReference>
<dbReference type="GO" id="GO:0030170">
    <property type="term" value="F:pyridoxal phosphate binding"/>
    <property type="evidence" value="ECO:0007669"/>
    <property type="project" value="TreeGrafter"/>
</dbReference>
<dbReference type="EMBL" id="AMPO01000004">
    <property type="protein sequence ID" value="EKF86039.1"/>
    <property type="molecule type" value="Genomic_DNA"/>
</dbReference>
<dbReference type="GO" id="GO:0008483">
    <property type="term" value="F:transaminase activity"/>
    <property type="evidence" value="ECO:0007669"/>
    <property type="project" value="TreeGrafter"/>
</dbReference>
<keyword evidence="1" id="KW-0663">Pyridoxal phosphate</keyword>
<dbReference type="SUPFAM" id="SSF53383">
    <property type="entry name" value="PLP-dependent transferases"/>
    <property type="match status" value="1"/>
</dbReference>
<dbReference type="AlphaFoldDB" id="K2RCK5"/>
<comment type="caution">
    <text evidence="2">The sequence shown here is derived from an EMBL/GenBank/DDBJ whole genome shotgun (WGS) entry which is preliminary data.</text>
</comment>
<name>K2RCK5_METFP</name>
<dbReference type="InterPro" id="IPR000653">
    <property type="entry name" value="DegT/StrS_aminotransferase"/>
</dbReference>
<dbReference type="RefSeq" id="WP_004030495.1">
    <property type="nucleotide sequence ID" value="NZ_AMPO01000004.1"/>
</dbReference>
<dbReference type="InterPro" id="IPR015421">
    <property type="entry name" value="PyrdxlP-dep_Trfase_major"/>
</dbReference>
<dbReference type="PANTHER" id="PTHR30244">
    <property type="entry name" value="TRANSAMINASE"/>
    <property type="match status" value="1"/>
</dbReference>
<dbReference type="Gene3D" id="3.40.640.10">
    <property type="entry name" value="Type I PLP-dependent aspartate aminotransferase-like (Major domain)"/>
    <property type="match status" value="1"/>
</dbReference>
<evidence type="ECO:0000256" key="1">
    <source>
        <dbReference type="RuleBase" id="RU004508"/>
    </source>
</evidence>
<dbReference type="PATRIC" id="fig|1204725.3.peg.1229"/>
<dbReference type="PANTHER" id="PTHR30244:SF34">
    <property type="entry name" value="DTDP-4-AMINO-4,6-DIDEOXYGALACTOSE TRANSAMINASE"/>
    <property type="match status" value="1"/>
</dbReference>
<protein>
    <submittedName>
        <fullName evidence="2">Protein ArnB</fullName>
    </submittedName>
</protein>
<organism evidence="2 3">
    <name type="scientific">Methanobacterium formicicum (strain DSM 3637 / PP1)</name>
    <dbReference type="NCBI Taxonomy" id="1204725"/>
    <lineage>
        <taxon>Archaea</taxon>
        <taxon>Methanobacteriati</taxon>
        <taxon>Methanobacteriota</taxon>
        <taxon>Methanomada group</taxon>
        <taxon>Methanobacteria</taxon>
        <taxon>Methanobacteriales</taxon>
        <taxon>Methanobacteriaceae</taxon>
        <taxon>Methanobacterium</taxon>
    </lineage>
</organism>
<evidence type="ECO:0000313" key="3">
    <source>
        <dbReference type="Proteomes" id="UP000007360"/>
    </source>
</evidence>
<dbReference type="InterPro" id="IPR015424">
    <property type="entry name" value="PyrdxlP-dep_Trfase"/>
</dbReference>
<dbReference type="Gene3D" id="3.90.1150.10">
    <property type="entry name" value="Aspartate Aminotransferase, domain 1"/>
    <property type="match status" value="1"/>
</dbReference>
<reference evidence="2 3" key="1">
    <citation type="journal article" date="2012" name="J. Bacteriol.">
        <title>Draft genome sequence of Methanobacterium formicicum DSM 3637, an archaebacterium isolated from the methane producer amoeba Pelomyxa palustris.</title>
        <authorList>
            <person name="Gutierrez G."/>
        </authorList>
    </citation>
    <scope>NUCLEOTIDE SEQUENCE [LARGE SCALE GENOMIC DNA]</scope>
    <source>
        <strain evidence="3">DSM 3637 / PP1</strain>
    </source>
</reference>
<proteinExistence type="inferred from homology"/>
<dbReference type="Proteomes" id="UP000007360">
    <property type="component" value="Unassembled WGS sequence"/>
</dbReference>
<gene>
    <name evidence="2" type="ORF">A994_06116</name>
</gene>
<comment type="similarity">
    <text evidence="1">Belongs to the DegT/DnrJ/EryC1 family.</text>
</comment>
<dbReference type="GO" id="GO:0000271">
    <property type="term" value="P:polysaccharide biosynthetic process"/>
    <property type="evidence" value="ECO:0007669"/>
    <property type="project" value="TreeGrafter"/>
</dbReference>
<sequence length="306" mass="34712">MDQIPYGMQCITDDDIKEVVTVLKSNWITTGPKVEEFEKSLCKYIGCNFATAVNSGTSALDIAVQTLNLEKGSEVITTPFTFAATANSIIYNNLTPVFADIEKETRNINPNELMEKITEKTKAIIYVDYAGQPCDINEIKKIANENGLFLIEDACHALGSKYYGKNVGNFADMTIFSFHPVKHITTGEGGAVITNNSEFDRELKILRNHGIDKDLHKRQAKMDYAYDIRRLGRNYRITDFQSALGISQLKKLDGFLNKRLKLVELYSKRLSEVDFLELPTAKSSVKHAWHIYTILLDKQIDRDEFF</sequence>